<dbReference type="RefSeq" id="WP_209459711.1">
    <property type="nucleotide sequence ID" value="NZ_JAGGKC010000016.1"/>
</dbReference>
<evidence type="ECO:0000256" key="3">
    <source>
        <dbReference type="ARBA" id="ARBA00022801"/>
    </source>
</evidence>
<gene>
    <name evidence="6" type="ORF">J2Z34_001998</name>
</gene>
<dbReference type="PANTHER" id="PTHR10429:SF0">
    <property type="entry name" value="DNA-3-METHYLADENINE GLYCOSYLASE"/>
    <property type="match status" value="1"/>
</dbReference>
<keyword evidence="3 5" id="KW-0378">Hydrolase</keyword>
<dbReference type="NCBIfam" id="TIGR00567">
    <property type="entry name" value="3mg"/>
    <property type="match status" value="1"/>
</dbReference>
<keyword evidence="2 5" id="KW-0227">DNA damage</keyword>
<proteinExistence type="inferred from homology"/>
<dbReference type="HAMAP" id="MF_00527">
    <property type="entry name" value="3MGH"/>
    <property type="match status" value="1"/>
</dbReference>
<evidence type="ECO:0000313" key="6">
    <source>
        <dbReference type="EMBL" id="MBP1919509.1"/>
    </source>
</evidence>
<reference evidence="6 7" key="1">
    <citation type="submission" date="2021-03" db="EMBL/GenBank/DDBJ databases">
        <title>Genomic Encyclopedia of Type Strains, Phase IV (KMG-IV): sequencing the most valuable type-strain genomes for metagenomic binning, comparative biology and taxonomic classification.</title>
        <authorList>
            <person name="Goeker M."/>
        </authorList>
    </citation>
    <scope>NUCLEOTIDE SEQUENCE [LARGE SCALE GENOMIC DNA]</scope>
    <source>
        <strain evidence="6 7">DSM 6139</strain>
    </source>
</reference>
<keyword evidence="7" id="KW-1185">Reference proteome</keyword>
<dbReference type="InterPro" id="IPR003180">
    <property type="entry name" value="MPG"/>
</dbReference>
<organism evidence="6 7">
    <name type="scientific">Youngiibacter multivorans</name>
    <dbReference type="NCBI Taxonomy" id="937251"/>
    <lineage>
        <taxon>Bacteria</taxon>
        <taxon>Bacillati</taxon>
        <taxon>Bacillota</taxon>
        <taxon>Clostridia</taxon>
        <taxon>Eubacteriales</taxon>
        <taxon>Clostridiaceae</taxon>
        <taxon>Youngiibacter</taxon>
    </lineage>
</organism>
<evidence type="ECO:0000256" key="1">
    <source>
        <dbReference type="ARBA" id="ARBA00009232"/>
    </source>
</evidence>
<keyword evidence="4 5" id="KW-0234">DNA repair</keyword>
<dbReference type="PANTHER" id="PTHR10429">
    <property type="entry name" value="DNA-3-METHYLADENINE GLYCOSYLASE"/>
    <property type="match status" value="1"/>
</dbReference>
<dbReference type="InterPro" id="IPR011034">
    <property type="entry name" value="Formyl_transferase-like_C_sf"/>
</dbReference>
<dbReference type="EMBL" id="JAGGKC010000016">
    <property type="protein sequence ID" value="MBP1919509.1"/>
    <property type="molecule type" value="Genomic_DNA"/>
</dbReference>
<dbReference type="InterPro" id="IPR036995">
    <property type="entry name" value="MPG_sf"/>
</dbReference>
<comment type="caution">
    <text evidence="6">The sequence shown here is derived from an EMBL/GenBank/DDBJ whole genome shotgun (WGS) entry which is preliminary data.</text>
</comment>
<name>A0ABS4G4P9_9CLOT</name>
<accession>A0ABS4G4P9</accession>
<protein>
    <recommendedName>
        <fullName evidence="5">Putative 3-methyladenine DNA glycosylase</fullName>
        <ecNumber evidence="5">3.2.2.-</ecNumber>
    </recommendedName>
</protein>
<comment type="similarity">
    <text evidence="1 5">Belongs to the DNA glycosylase MPG family.</text>
</comment>
<dbReference type="Proteomes" id="UP001519271">
    <property type="component" value="Unassembled WGS sequence"/>
</dbReference>
<evidence type="ECO:0000256" key="5">
    <source>
        <dbReference type="HAMAP-Rule" id="MF_00527"/>
    </source>
</evidence>
<evidence type="ECO:0000256" key="4">
    <source>
        <dbReference type="ARBA" id="ARBA00023204"/>
    </source>
</evidence>
<keyword evidence="6" id="KW-0326">Glycosidase</keyword>
<evidence type="ECO:0000313" key="7">
    <source>
        <dbReference type="Proteomes" id="UP001519271"/>
    </source>
</evidence>
<dbReference type="CDD" id="cd00540">
    <property type="entry name" value="AAG"/>
    <property type="match status" value="1"/>
</dbReference>
<dbReference type="SUPFAM" id="SSF50486">
    <property type="entry name" value="FMT C-terminal domain-like"/>
    <property type="match status" value="1"/>
</dbReference>
<dbReference type="Pfam" id="PF02245">
    <property type="entry name" value="Pur_DNA_glyco"/>
    <property type="match status" value="1"/>
</dbReference>
<dbReference type="Gene3D" id="3.10.300.10">
    <property type="entry name" value="Methylpurine-DNA glycosylase (MPG)"/>
    <property type="match status" value="1"/>
</dbReference>
<sequence>MADYQLSKDFFERDAHIVAGELLGKVIEVRDGTSFCSAVISETESYSGFEDKASHAFGGRITERNRVMYGEPGVIYVYLVYGMHVLLNIVTGNQGFPAAVLIRSALPRSGTFLMSERRFGKRPDQLTGREMASLARGPGNLTKALGINMEDYGRQVNGIYGHRSISLYDIGSSPEYYSSPRIGVDYAEEWAAVPWRFCMKEGFSKF</sequence>
<dbReference type="GO" id="GO:0003905">
    <property type="term" value="F:alkylbase DNA N-glycosylase activity"/>
    <property type="evidence" value="ECO:0007669"/>
    <property type="project" value="UniProtKB-EC"/>
</dbReference>
<dbReference type="EC" id="3.2.2.-" evidence="5"/>
<evidence type="ECO:0000256" key="2">
    <source>
        <dbReference type="ARBA" id="ARBA00022763"/>
    </source>
</evidence>